<dbReference type="Proteomes" id="UP001358417">
    <property type="component" value="Unassembled WGS sequence"/>
</dbReference>
<dbReference type="AlphaFoldDB" id="A0AAV9NSV1"/>
<proteinExistence type="inferred from homology"/>
<dbReference type="EMBL" id="JAVRRD010000001">
    <property type="protein sequence ID" value="KAK5065406.1"/>
    <property type="molecule type" value="Genomic_DNA"/>
</dbReference>
<name>A0AAV9NSV1_9EURO</name>
<sequence>MRALSGNFDIRTHIDGHGQIAVFHNGPGSTIMLRADIDGMPVQEKTNLPFASNKTMADTGGIIKPVMHACGHDFHITSLLAAAETLVTARTAWSGTIVFLFQPGEERAAGAQYMVNDGLYNKHGCPIPDVVLSQHVFPLKAGHTVTRSGPFMSAADSFKITVYGSSGHGSLPQMTVDPVVLASHIVVRLQTIISREVPPNEIAVLTVGAIEGGNTENIIADHAILKVNIRSSSQKWRAKLLTALERIVKAEYLAPILPSSR</sequence>
<dbReference type="GeneID" id="89969466"/>
<comment type="similarity">
    <text evidence="1">Belongs to the peptidase M20 family.</text>
</comment>
<dbReference type="FunFam" id="3.30.70.360:FF:000001">
    <property type="entry name" value="N-acetyldiaminopimelate deacetylase"/>
    <property type="match status" value="1"/>
</dbReference>
<accession>A0AAV9NSV1</accession>
<dbReference type="PANTHER" id="PTHR11014">
    <property type="entry name" value="PEPTIDASE M20 FAMILY MEMBER"/>
    <property type="match status" value="1"/>
</dbReference>
<dbReference type="Gene3D" id="3.40.630.10">
    <property type="entry name" value="Zn peptidases"/>
    <property type="match status" value="1"/>
</dbReference>
<comment type="similarity">
    <text evidence="2">Belongs to the peptidase M20A family.</text>
</comment>
<gene>
    <name evidence="4" type="ORF">LTR84_001244</name>
</gene>
<dbReference type="GO" id="GO:0016787">
    <property type="term" value="F:hydrolase activity"/>
    <property type="evidence" value="ECO:0007669"/>
    <property type="project" value="UniProtKB-KW"/>
</dbReference>
<dbReference type="InterPro" id="IPR017439">
    <property type="entry name" value="Amidohydrolase"/>
</dbReference>
<reference evidence="4 5" key="1">
    <citation type="submission" date="2023-08" db="EMBL/GenBank/DDBJ databases">
        <title>Black Yeasts Isolated from many extreme environments.</title>
        <authorList>
            <person name="Coleine C."/>
            <person name="Stajich J.E."/>
            <person name="Selbmann L."/>
        </authorList>
    </citation>
    <scope>NUCLEOTIDE SEQUENCE [LARGE SCALE GENOMIC DNA]</scope>
    <source>
        <strain evidence="4 5">CCFEE 5792</strain>
    </source>
</reference>
<evidence type="ECO:0000256" key="2">
    <source>
        <dbReference type="ARBA" id="ARBA00006247"/>
    </source>
</evidence>
<dbReference type="Pfam" id="PF01546">
    <property type="entry name" value="Peptidase_M20"/>
    <property type="match status" value="1"/>
</dbReference>
<dbReference type="InterPro" id="IPR036264">
    <property type="entry name" value="Bact_exopeptidase_dim_dom"/>
</dbReference>
<evidence type="ECO:0008006" key="6">
    <source>
        <dbReference type="Google" id="ProtNLM"/>
    </source>
</evidence>
<evidence type="ECO:0000313" key="4">
    <source>
        <dbReference type="EMBL" id="KAK5065406.1"/>
    </source>
</evidence>
<keyword evidence="5" id="KW-1185">Reference proteome</keyword>
<evidence type="ECO:0000256" key="3">
    <source>
        <dbReference type="ARBA" id="ARBA00022801"/>
    </source>
</evidence>
<organism evidence="4 5">
    <name type="scientific">Exophiala bonariae</name>
    <dbReference type="NCBI Taxonomy" id="1690606"/>
    <lineage>
        <taxon>Eukaryota</taxon>
        <taxon>Fungi</taxon>
        <taxon>Dikarya</taxon>
        <taxon>Ascomycota</taxon>
        <taxon>Pezizomycotina</taxon>
        <taxon>Eurotiomycetes</taxon>
        <taxon>Chaetothyriomycetidae</taxon>
        <taxon>Chaetothyriales</taxon>
        <taxon>Herpotrichiellaceae</taxon>
        <taxon>Exophiala</taxon>
    </lineage>
</organism>
<dbReference type="InterPro" id="IPR002933">
    <property type="entry name" value="Peptidase_M20"/>
</dbReference>
<comment type="caution">
    <text evidence="4">The sequence shown here is derived from an EMBL/GenBank/DDBJ whole genome shotgun (WGS) entry which is preliminary data.</text>
</comment>
<evidence type="ECO:0000256" key="1">
    <source>
        <dbReference type="ARBA" id="ARBA00006153"/>
    </source>
</evidence>
<dbReference type="NCBIfam" id="TIGR01891">
    <property type="entry name" value="amidohydrolases"/>
    <property type="match status" value="1"/>
</dbReference>
<protein>
    <recommendedName>
        <fullName evidence="6">Peptidase M20 dimerisation domain-containing protein</fullName>
    </recommendedName>
</protein>
<dbReference type="SUPFAM" id="SSF53187">
    <property type="entry name" value="Zn-dependent exopeptidases"/>
    <property type="match status" value="1"/>
</dbReference>
<keyword evidence="3" id="KW-0378">Hydrolase</keyword>
<dbReference type="SUPFAM" id="SSF55031">
    <property type="entry name" value="Bacterial exopeptidase dimerisation domain"/>
    <property type="match status" value="1"/>
</dbReference>
<evidence type="ECO:0000313" key="5">
    <source>
        <dbReference type="Proteomes" id="UP001358417"/>
    </source>
</evidence>
<dbReference type="RefSeq" id="XP_064712730.1">
    <property type="nucleotide sequence ID" value="XM_064844870.1"/>
</dbReference>
<dbReference type="PANTHER" id="PTHR11014:SF63">
    <property type="entry name" value="METALLOPEPTIDASE, PUTATIVE (AFU_ORTHOLOGUE AFUA_6G09600)-RELATED"/>
    <property type="match status" value="1"/>
</dbReference>